<dbReference type="EnsemblPlants" id="QL03p053581:mrna">
    <property type="protein sequence ID" value="QL03p053581:mrna"/>
    <property type="gene ID" value="QL03p053581"/>
</dbReference>
<evidence type="ECO:0000313" key="2">
    <source>
        <dbReference type="EnsemblPlants" id="QL03p053581:mrna"/>
    </source>
</evidence>
<sequence>MISISIKSNSMVIPSEPTPSGQLQLSEIDQAAQWTHALVIHIYKPNNNIPSSFKKMKNALSHALVHFYPLTSWLRWKEGDWLELDCNAVECKYWKLMLTQNWMILVILCLLDDEIPFLDRTMLKSSELLMKPCFDHIAYTTKSPLMIGSLDAKEEQMEEISVALLKFTREQGEGLKNRANNETPYQENGVSTIRPYSRYEAISGHMWRLLITSGDFVVYAMQSKRGFISSSLDFNAVRSRIGISSSSKSHPRANFSHELMKLVTDRPSTMIMVMTPNFL</sequence>
<name>A0A7N2R1M2_QUELO</name>
<dbReference type="InParanoid" id="A0A7N2R1M2"/>
<dbReference type="GO" id="GO:0016747">
    <property type="term" value="F:acyltransferase activity, transferring groups other than amino-acyl groups"/>
    <property type="evidence" value="ECO:0007669"/>
    <property type="project" value="TreeGrafter"/>
</dbReference>
<dbReference type="AlphaFoldDB" id="A0A7N2R1M2"/>
<evidence type="ECO:0000313" key="3">
    <source>
        <dbReference type="Proteomes" id="UP000594261"/>
    </source>
</evidence>
<proteinExistence type="inferred from homology"/>
<organism evidence="2 3">
    <name type="scientific">Quercus lobata</name>
    <name type="common">Valley oak</name>
    <dbReference type="NCBI Taxonomy" id="97700"/>
    <lineage>
        <taxon>Eukaryota</taxon>
        <taxon>Viridiplantae</taxon>
        <taxon>Streptophyta</taxon>
        <taxon>Embryophyta</taxon>
        <taxon>Tracheophyta</taxon>
        <taxon>Spermatophyta</taxon>
        <taxon>Magnoliopsida</taxon>
        <taxon>eudicotyledons</taxon>
        <taxon>Gunneridae</taxon>
        <taxon>Pentapetalae</taxon>
        <taxon>rosids</taxon>
        <taxon>fabids</taxon>
        <taxon>Fagales</taxon>
        <taxon>Fagaceae</taxon>
        <taxon>Quercus</taxon>
    </lineage>
</organism>
<dbReference type="Gramene" id="QL03p053581:mrna">
    <property type="protein sequence ID" value="QL03p053581:mrna"/>
    <property type="gene ID" value="QL03p053581"/>
</dbReference>
<dbReference type="InterPro" id="IPR023213">
    <property type="entry name" value="CAT-like_dom_sf"/>
</dbReference>
<comment type="similarity">
    <text evidence="1">Belongs to the plant acyltransferase family.</text>
</comment>
<accession>A0A7N2R1M2</accession>
<dbReference type="Proteomes" id="UP000594261">
    <property type="component" value="Chromosome 3"/>
</dbReference>
<protein>
    <submittedName>
        <fullName evidence="2">Uncharacterized protein</fullName>
    </submittedName>
</protein>
<reference evidence="2 3" key="1">
    <citation type="journal article" date="2016" name="G3 (Bethesda)">
        <title>First Draft Assembly and Annotation of the Genome of a California Endemic Oak Quercus lobata Nee (Fagaceae).</title>
        <authorList>
            <person name="Sork V.L."/>
            <person name="Fitz-Gibbon S.T."/>
            <person name="Puiu D."/>
            <person name="Crepeau M."/>
            <person name="Gugger P.F."/>
            <person name="Sherman R."/>
            <person name="Stevens K."/>
            <person name="Langley C.H."/>
            <person name="Pellegrini M."/>
            <person name="Salzberg S.L."/>
        </authorList>
    </citation>
    <scope>NUCLEOTIDE SEQUENCE [LARGE SCALE GENOMIC DNA]</scope>
    <source>
        <strain evidence="2 3">cv. SW786</strain>
    </source>
</reference>
<dbReference type="Gene3D" id="3.30.559.10">
    <property type="entry name" value="Chloramphenicol acetyltransferase-like domain"/>
    <property type="match status" value="2"/>
</dbReference>
<dbReference type="PANTHER" id="PTHR31642">
    <property type="entry name" value="TRICHOTHECENE 3-O-ACETYLTRANSFERASE"/>
    <property type="match status" value="1"/>
</dbReference>
<dbReference type="Pfam" id="PF02458">
    <property type="entry name" value="Transferase"/>
    <property type="match status" value="1"/>
</dbReference>
<dbReference type="InterPro" id="IPR050317">
    <property type="entry name" value="Plant_Fungal_Acyltransferase"/>
</dbReference>
<dbReference type="PANTHER" id="PTHR31642:SF324">
    <property type="entry name" value="SPERMIDINE HYDROXYCINNAMOYL TRANSFERASE"/>
    <property type="match status" value="1"/>
</dbReference>
<reference evidence="2" key="2">
    <citation type="submission" date="2021-01" db="UniProtKB">
        <authorList>
            <consortium name="EnsemblPlants"/>
        </authorList>
    </citation>
    <scope>IDENTIFICATION</scope>
</reference>
<dbReference type="EMBL" id="LRBV02000003">
    <property type="status" value="NOT_ANNOTATED_CDS"/>
    <property type="molecule type" value="Genomic_DNA"/>
</dbReference>
<evidence type="ECO:0000256" key="1">
    <source>
        <dbReference type="ARBA" id="ARBA00009861"/>
    </source>
</evidence>
<keyword evidence="3" id="KW-1185">Reference proteome</keyword>